<accession>A0A9P8CF40</accession>
<keyword evidence="4" id="KW-1133">Transmembrane helix</keyword>
<evidence type="ECO:0000313" key="6">
    <source>
        <dbReference type="Proteomes" id="UP000887226"/>
    </source>
</evidence>
<keyword evidence="1" id="KW-0808">Transferase</keyword>
<keyword evidence="4" id="KW-0472">Membrane</keyword>
<evidence type="ECO:0000313" key="5">
    <source>
        <dbReference type="EMBL" id="KAG9244437.1"/>
    </source>
</evidence>
<evidence type="ECO:0000256" key="4">
    <source>
        <dbReference type="SAM" id="Phobius"/>
    </source>
</evidence>
<keyword evidence="3" id="KW-0119">Carbohydrate metabolism</keyword>
<organism evidence="5 6">
    <name type="scientific">Calycina marina</name>
    <dbReference type="NCBI Taxonomy" id="1763456"/>
    <lineage>
        <taxon>Eukaryota</taxon>
        <taxon>Fungi</taxon>
        <taxon>Dikarya</taxon>
        <taxon>Ascomycota</taxon>
        <taxon>Pezizomycotina</taxon>
        <taxon>Leotiomycetes</taxon>
        <taxon>Helotiales</taxon>
        <taxon>Pezizellaceae</taxon>
        <taxon>Calycina</taxon>
    </lineage>
</organism>
<evidence type="ECO:0000256" key="1">
    <source>
        <dbReference type="ARBA" id="ARBA00022679"/>
    </source>
</evidence>
<protein>
    <recommendedName>
        <fullName evidence="7">Alternative oxidase</fullName>
    </recommendedName>
</protein>
<keyword evidence="6" id="KW-1185">Reference proteome</keyword>
<dbReference type="Gene3D" id="3.40.50.11350">
    <property type="match status" value="1"/>
</dbReference>
<dbReference type="Proteomes" id="UP000887226">
    <property type="component" value="Unassembled WGS sequence"/>
</dbReference>
<dbReference type="GO" id="GO:0016740">
    <property type="term" value="F:transferase activity"/>
    <property type="evidence" value="ECO:0007669"/>
    <property type="project" value="UniProtKB-KW"/>
</dbReference>
<reference evidence="5" key="1">
    <citation type="journal article" date="2021" name="IMA Fungus">
        <title>Genomic characterization of three marine fungi, including Emericellopsis atlantica sp. nov. with signatures of a generalist lifestyle and marine biomass degradation.</title>
        <authorList>
            <person name="Hagestad O.C."/>
            <person name="Hou L."/>
            <person name="Andersen J.H."/>
            <person name="Hansen E.H."/>
            <person name="Altermark B."/>
            <person name="Li C."/>
            <person name="Kuhnert E."/>
            <person name="Cox R.J."/>
            <person name="Crous P.W."/>
            <person name="Spatafora J.W."/>
            <person name="Lail K."/>
            <person name="Amirebrahimi M."/>
            <person name="Lipzen A."/>
            <person name="Pangilinan J."/>
            <person name="Andreopoulos W."/>
            <person name="Hayes R.D."/>
            <person name="Ng V."/>
            <person name="Grigoriev I.V."/>
            <person name="Jackson S.A."/>
            <person name="Sutton T.D.S."/>
            <person name="Dobson A.D.W."/>
            <person name="Rama T."/>
        </authorList>
    </citation>
    <scope>NUCLEOTIDE SEQUENCE</scope>
    <source>
        <strain evidence="5">TRa3180A</strain>
    </source>
</reference>
<keyword evidence="2" id="KW-0294">Fucose metabolism</keyword>
<gene>
    <name evidence="5" type="ORF">BJ878DRAFT_69002</name>
</gene>
<dbReference type="GO" id="GO:0006004">
    <property type="term" value="P:fucose metabolic process"/>
    <property type="evidence" value="ECO:0007669"/>
    <property type="project" value="UniProtKB-KW"/>
</dbReference>
<feature type="transmembrane region" description="Helical" evidence="4">
    <location>
        <begin position="13"/>
        <end position="30"/>
    </location>
</feature>
<dbReference type="OrthoDB" id="20368at2759"/>
<comment type="caution">
    <text evidence="5">The sequence shown here is derived from an EMBL/GenBank/DDBJ whole genome shotgun (WGS) entry which is preliminary data.</text>
</comment>
<keyword evidence="4" id="KW-0812">Transmembrane</keyword>
<name>A0A9P8CF40_9HELO</name>
<evidence type="ECO:0008006" key="7">
    <source>
        <dbReference type="Google" id="ProtNLM"/>
    </source>
</evidence>
<sequence>MAFSPPSTHLLKFVLPTFFVLLITLFFLTFHRKESIVSAAYKEHGILWSGAQNNGIAGKKATYIKEAQEWEIDGSFDQRPLRGLCERTEWQPGLAFECLASYGGVGNVRNTVLTCVRYAIEAGATTLIVPQIRARDEDLIGLKNGKDLPFTYMFDEDHFISSLASTCPQIQIIPHLDDLSDIPSARKPTKLIPKDLGTDFRVFRVMNFASKWRAKFDGWIPKFGAPNGFSPAEPLVVSIPPPIFEFPTDYDSPEFIATFGRILRFNDHARRLAAIVLYAMNTKYNLDINPAKIGVPDAEKYYGAHLRTAIDATKAGFAPYEDQAASYLADAKKHKLSVIYLASGSAPDIVRFTGDAAVHNISTTTKKRLLEEKDEYKHALEEMQELSWDQQALIDYLVLLRCSAFGGTWASSFAWNIVFRRHVVVNNGIWVPSKAAESAKRDVGVRDEPGKVAYGDKINTIFGDDARGIWFELSMWP</sequence>
<dbReference type="Pfam" id="PF10250">
    <property type="entry name" value="O-FucT"/>
    <property type="match status" value="1"/>
</dbReference>
<evidence type="ECO:0000256" key="3">
    <source>
        <dbReference type="ARBA" id="ARBA00023277"/>
    </source>
</evidence>
<evidence type="ECO:0000256" key="2">
    <source>
        <dbReference type="ARBA" id="ARBA00023253"/>
    </source>
</evidence>
<proteinExistence type="predicted"/>
<dbReference type="InterPro" id="IPR019378">
    <property type="entry name" value="GDP-Fuc_O-FucTrfase"/>
</dbReference>
<dbReference type="CDD" id="cd11296">
    <property type="entry name" value="O-FucT_like"/>
    <property type="match status" value="1"/>
</dbReference>
<dbReference type="EMBL" id="MU253905">
    <property type="protein sequence ID" value="KAG9244437.1"/>
    <property type="molecule type" value="Genomic_DNA"/>
</dbReference>
<dbReference type="AlphaFoldDB" id="A0A9P8CF40"/>